<dbReference type="SUPFAM" id="SSF100920">
    <property type="entry name" value="Heat shock protein 70kD (HSP70), peptide-binding domain"/>
    <property type="match status" value="1"/>
</dbReference>
<dbReference type="InterPro" id="IPR018181">
    <property type="entry name" value="Heat_shock_70_CS"/>
</dbReference>
<keyword evidence="2" id="KW-0547">Nucleotide-binding</keyword>
<dbReference type="Gene3D" id="3.90.640.10">
    <property type="entry name" value="Actin, Chain A, domain 4"/>
    <property type="match status" value="1"/>
</dbReference>
<evidence type="ECO:0000256" key="5">
    <source>
        <dbReference type="SAM" id="MobiDB-lite"/>
    </source>
</evidence>
<dbReference type="PRINTS" id="PR00301">
    <property type="entry name" value="HEATSHOCK70"/>
</dbReference>
<dbReference type="GO" id="GO:0006950">
    <property type="term" value="P:response to stress"/>
    <property type="evidence" value="ECO:0007669"/>
    <property type="project" value="UniProtKB-ARBA"/>
</dbReference>
<keyword evidence="3" id="KW-0067">ATP-binding</keyword>
<dbReference type="InterPro" id="IPR029048">
    <property type="entry name" value="HSP70_C_sf"/>
</dbReference>
<comment type="caution">
    <text evidence="6">The sequence shown here is derived from an EMBL/GenBank/DDBJ whole genome shotgun (WGS) entry which is preliminary data.</text>
</comment>
<sequence length="478" mass="52537">MTFLGSTVKNAVVTVPAYFNDSQRQATKDAGVISGLNVMRIINEPTAAAIAYGLDKKATSVGEKNVLIFDLGGGTFDVSLLTIEEGIFEVKATAGDTHLGGEDFDNRMVNHFVQEFKRKNKKDIIGNPRALRRLRTACERAKRTLSSTAQTTIEIDSLYEGIDFYSTITRARFEELNMDLFRKCMEPVEKCLRDAKMDKSTVHDVVLVGGSTRIPKVQQLLQDFFNGKELCKSINPDEAVAYGAAVQAAILSGEGNEKVQDLLLLDVTPLSLGLETAVYEGERTRTRDNNLLGKFELSGIPPAPRGVPQITVCFDIDANGILNVSAEDKTTGQKNKITITNDKGRLSKEEIEKMVQEAEKYKSEDEEHKKKVEAKNALENYAYNMRNTVKDEKIASKLSADDKKKIEDAIEEAIQWLDGNQLAEADEFEDKMKELESLCNPIIAKMYQGAGGDMGGAMDDEGPAPSGSGAGPKIEEVD</sequence>
<accession>A0AAE1SXE2</accession>
<dbReference type="SUPFAM" id="SSF100934">
    <property type="entry name" value="Heat shock protein 70kD (HSP70), C-terminal subdomain"/>
    <property type="match status" value="1"/>
</dbReference>
<dbReference type="PANTHER" id="PTHR19375">
    <property type="entry name" value="HEAT SHOCK PROTEIN 70KDA"/>
    <property type="match status" value="1"/>
</dbReference>
<dbReference type="PROSITE" id="PS00329">
    <property type="entry name" value="HSP70_2"/>
    <property type="match status" value="1"/>
</dbReference>
<dbReference type="FunFam" id="1.20.1270.10:FF:000028">
    <property type="entry name" value="Heat shock 70 kDa protein"/>
    <property type="match status" value="1"/>
</dbReference>
<comment type="similarity">
    <text evidence="1">Belongs to the heat shock protein 70 family.</text>
</comment>
<dbReference type="FunFam" id="3.30.420.40:FF:000028">
    <property type="entry name" value="heat shock 70 kDa protein-like"/>
    <property type="match status" value="1"/>
</dbReference>
<dbReference type="FunFam" id="3.30.420.40:FF:000172">
    <property type="entry name" value="Heat shock 70 kDa protein"/>
    <property type="match status" value="1"/>
</dbReference>
<dbReference type="SUPFAM" id="SSF53067">
    <property type="entry name" value="Actin-like ATPase domain"/>
    <property type="match status" value="2"/>
</dbReference>
<evidence type="ECO:0000313" key="6">
    <source>
        <dbReference type="EMBL" id="KAK4377540.1"/>
    </source>
</evidence>
<evidence type="ECO:0000313" key="7">
    <source>
        <dbReference type="Proteomes" id="UP001291623"/>
    </source>
</evidence>
<evidence type="ECO:0000256" key="3">
    <source>
        <dbReference type="ARBA" id="ARBA00022840"/>
    </source>
</evidence>
<evidence type="ECO:0000256" key="1">
    <source>
        <dbReference type="ARBA" id="ARBA00007381"/>
    </source>
</evidence>
<reference evidence="6" key="1">
    <citation type="submission" date="2023-12" db="EMBL/GenBank/DDBJ databases">
        <title>Genome assembly of Anisodus tanguticus.</title>
        <authorList>
            <person name="Wang Y.-J."/>
        </authorList>
    </citation>
    <scope>NUCLEOTIDE SEQUENCE</scope>
    <source>
        <strain evidence="6">KB-2021</strain>
        <tissue evidence="6">Leaf</tissue>
    </source>
</reference>
<name>A0AAE1SXE2_9SOLA</name>
<dbReference type="FunFam" id="3.30.420.40:FF:000465">
    <property type="entry name" value="Heat shock cognate 70 kDa protein 2"/>
    <property type="match status" value="1"/>
</dbReference>
<gene>
    <name evidence="6" type="ORF">RND71_003836</name>
</gene>
<evidence type="ECO:0000256" key="2">
    <source>
        <dbReference type="ARBA" id="ARBA00022741"/>
    </source>
</evidence>
<dbReference type="InterPro" id="IPR043129">
    <property type="entry name" value="ATPase_NBD"/>
</dbReference>
<dbReference type="Pfam" id="PF00012">
    <property type="entry name" value="HSP70"/>
    <property type="match status" value="1"/>
</dbReference>
<dbReference type="InterPro" id="IPR013126">
    <property type="entry name" value="Hsp_70_fam"/>
</dbReference>
<dbReference type="GO" id="GO:0005524">
    <property type="term" value="F:ATP binding"/>
    <property type="evidence" value="ECO:0007669"/>
    <property type="project" value="UniProtKB-KW"/>
</dbReference>
<dbReference type="Gene3D" id="2.60.34.10">
    <property type="entry name" value="Substrate Binding Domain Of DNAk, Chain A, domain 1"/>
    <property type="match status" value="1"/>
</dbReference>
<evidence type="ECO:0008006" key="8">
    <source>
        <dbReference type="Google" id="ProtNLM"/>
    </source>
</evidence>
<dbReference type="PROSITE" id="PS01036">
    <property type="entry name" value="HSP70_3"/>
    <property type="match status" value="1"/>
</dbReference>
<keyword evidence="7" id="KW-1185">Reference proteome</keyword>
<evidence type="ECO:0000256" key="4">
    <source>
        <dbReference type="ARBA" id="ARBA00023016"/>
    </source>
</evidence>
<dbReference type="GO" id="GO:0140662">
    <property type="term" value="F:ATP-dependent protein folding chaperone"/>
    <property type="evidence" value="ECO:0007669"/>
    <property type="project" value="InterPro"/>
</dbReference>
<dbReference type="FunFam" id="3.90.640.10:FF:000002">
    <property type="entry name" value="Heat shock 70 kDa"/>
    <property type="match status" value="1"/>
</dbReference>
<dbReference type="InterPro" id="IPR029047">
    <property type="entry name" value="HSP70_peptide-bd_sf"/>
</dbReference>
<organism evidence="6 7">
    <name type="scientific">Anisodus tanguticus</name>
    <dbReference type="NCBI Taxonomy" id="243964"/>
    <lineage>
        <taxon>Eukaryota</taxon>
        <taxon>Viridiplantae</taxon>
        <taxon>Streptophyta</taxon>
        <taxon>Embryophyta</taxon>
        <taxon>Tracheophyta</taxon>
        <taxon>Spermatophyta</taxon>
        <taxon>Magnoliopsida</taxon>
        <taxon>eudicotyledons</taxon>
        <taxon>Gunneridae</taxon>
        <taxon>Pentapetalae</taxon>
        <taxon>asterids</taxon>
        <taxon>lamiids</taxon>
        <taxon>Solanales</taxon>
        <taxon>Solanaceae</taxon>
        <taxon>Solanoideae</taxon>
        <taxon>Hyoscyameae</taxon>
        <taxon>Anisodus</taxon>
    </lineage>
</organism>
<dbReference type="EMBL" id="JAVYJV010000002">
    <property type="protein sequence ID" value="KAK4377540.1"/>
    <property type="molecule type" value="Genomic_DNA"/>
</dbReference>
<keyword evidence="4" id="KW-0346">Stress response</keyword>
<feature type="region of interest" description="Disordered" evidence="5">
    <location>
        <begin position="450"/>
        <end position="478"/>
    </location>
</feature>
<dbReference type="AlphaFoldDB" id="A0AAE1SXE2"/>
<protein>
    <recommendedName>
        <fullName evidence="8">Heat shock protein 70</fullName>
    </recommendedName>
</protein>
<dbReference type="FunFam" id="3.30.420.40:FF:000545">
    <property type="entry name" value="Endoplasmic reticulum chaperone BiP"/>
    <property type="match status" value="1"/>
</dbReference>
<dbReference type="Gene3D" id="3.30.420.40">
    <property type="match status" value="2"/>
</dbReference>
<proteinExistence type="inferred from homology"/>
<dbReference type="Proteomes" id="UP001291623">
    <property type="component" value="Unassembled WGS sequence"/>
</dbReference>
<dbReference type="Gene3D" id="1.20.1270.10">
    <property type="match status" value="1"/>
</dbReference>